<dbReference type="InterPro" id="IPR001342">
    <property type="entry name" value="HDH_cat"/>
</dbReference>
<keyword evidence="18" id="KW-1185">Reference proteome</keyword>
<reference evidence="18 19" key="1">
    <citation type="submission" date="2017-07" db="EMBL/GenBank/DDBJ databases">
        <title>Leptospira spp. isolated from tropical soils.</title>
        <authorList>
            <person name="Thibeaux R."/>
            <person name="Iraola G."/>
            <person name="Ferres I."/>
            <person name="Bierque E."/>
            <person name="Girault D."/>
            <person name="Soupe-Gilbert M.-E."/>
            <person name="Picardeau M."/>
            <person name="Goarant C."/>
        </authorList>
    </citation>
    <scope>NUCLEOTIDE SEQUENCE [LARGE SCALE GENOMIC DNA]</scope>
    <source>
        <strain evidence="17 19">FH1-B-B1</strain>
        <strain evidence="16 18">FH1-B-C1</strain>
    </source>
</reference>
<sequence>MKTIRVGLIGAGTVGLGVLKILKEEASSLEKELRIRVQVHSICSRSLEKLHSVRKDFPEAIITDDFRTVAGNPDIDVILELVGGVDVAEKILLSSLKAKQTVITANKALLSQKGESIYKLAEENGTEIGFEAAVGGAIPVIRVIRNCLSGDNILGLYGILNGTTNFILSKMEREHLDYGQALVLAQKAGFAEADPSFDVEGIDTAHKISIIGSLAFKEKIPLQSITVEGITKITRLDIQFAAELGYRIKLLGLVRKLDGKVEARVQPVMIPKHHAFASVMDETNAIYYKAAFAGPGLLMGKGAGSLPTASAVVSDLLYYGARRDTQPISEKNRFSAAEISEANQTEARYYLRFNTVDKPGVLAEIAKVLGSNSVSISSVRQNESDSEPVEVVVVTHPCSESSIQTSLARIDSLEIILEPSIAIRLEDKL</sequence>
<gene>
    <name evidence="16" type="ORF">CH360_16640</name>
    <name evidence="17" type="ORF">CH373_17355</name>
</gene>
<proteinExistence type="inferred from homology"/>
<dbReference type="GO" id="GO:0050661">
    <property type="term" value="F:NADP binding"/>
    <property type="evidence" value="ECO:0007669"/>
    <property type="project" value="InterPro"/>
</dbReference>
<dbReference type="FunFam" id="3.30.70.260:FF:000030">
    <property type="entry name" value="Homoserine dehydrogenase"/>
    <property type="match status" value="1"/>
</dbReference>
<dbReference type="Pfam" id="PF00742">
    <property type="entry name" value="Homoserine_dh"/>
    <property type="match status" value="1"/>
</dbReference>
<feature type="domain" description="ACT" evidence="15">
    <location>
        <begin position="350"/>
        <end position="424"/>
    </location>
</feature>
<keyword evidence="6 13" id="KW-0028">Amino-acid biosynthesis</keyword>
<dbReference type="Proteomes" id="UP000231962">
    <property type="component" value="Unassembled WGS sequence"/>
</dbReference>
<comment type="catalytic activity">
    <reaction evidence="13">
        <text>L-homoserine + NADP(+) = L-aspartate 4-semialdehyde + NADPH + H(+)</text>
        <dbReference type="Rhea" id="RHEA:15761"/>
        <dbReference type="ChEBI" id="CHEBI:15378"/>
        <dbReference type="ChEBI" id="CHEBI:57476"/>
        <dbReference type="ChEBI" id="CHEBI:57783"/>
        <dbReference type="ChEBI" id="CHEBI:58349"/>
        <dbReference type="ChEBI" id="CHEBI:537519"/>
        <dbReference type="EC" id="1.1.1.3"/>
    </reaction>
</comment>
<dbReference type="CDD" id="cd04881">
    <property type="entry name" value="ACT_HSDH-Hom"/>
    <property type="match status" value="1"/>
</dbReference>
<evidence type="ECO:0000313" key="16">
    <source>
        <dbReference type="EMBL" id="PJZ68332.1"/>
    </source>
</evidence>
<feature type="active site" description="Proton donor" evidence="11">
    <location>
        <position position="207"/>
    </location>
</feature>
<dbReference type="InterPro" id="IPR036291">
    <property type="entry name" value="NAD(P)-bd_dom_sf"/>
</dbReference>
<dbReference type="Gene3D" id="3.40.50.720">
    <property type="entry name" value="NAD(P)-binding Rossmann-like Domain"/>
    <property type="match status" value="1"/>
</dbReference>
<dbReference type="PANTHER" id="PTHR43331">
    <property type="entry name" value="HOMOSERINE DEHYDROGENASE"/>
    <property type="match status" value="1"/>
</dbReference>
<evidence type="ECO:0000256" key="2">
    <source>
        <dbReference type="ARBA" id="ARBA00005062"/>
    </source>
</evidence>
<keyword evidence="9 13" id="KW-0560">Oxidoreductase</keyword>
<evidence type="ECO:0000256" key="4">
    <source>
        <dbReference type="ARBA" id="ARBA00013213"/>
    </source>
</evidence>
<protein>
    <recommendedName>
        <fullName evidence="5 13">Homoserine dehydrogenase</fullName>
        <ecNumber evidence="4 13">1.1.1.3</ecNumber>
    </recommendedName>
</protein>
<dbReference type="PROSITE" id="PS01042">
    <property type="entry name" value="HOMOSER_DHGENASE"/>
    <property type="match status" value="1"/>
</dbReference>
<evidence type="ECO:0000256" key="13">
    <source>
        <dbReference type="RuleBase" id="RU000579"/>
    </source>
</evidence>
<evidence type="ECO:0000313" key="19">
    <source>
        <dbReference type="Proteomes" id="UP000231990"/>
    </source>
</evidence>
<evidence type="ECO:0000256" key="14">
    <source>
        <dbReference type="RuleBase" id="RU004171"/>
    </source>
</evidence>
<comment type="similarity">
    <text evidence="3 14">Belongs to the homoserine dehydrogenase family.</text>
</comment>
<evidence type="ECO:0000256" key="5">
    <source>
        <dbReference type="ARBA" id="ARBA00013376"/>
    </source>
</evidence>
<dbReference type="UniPathway" id="UPA00050">
    <property type="reaction ID" value="UER00063"/>
</dbReference>
<keyword evidence="10 13" id="KW-0486">Methionine biosynthesis</keyword>
<dbReference type="SUPFAM" id="SSF55021">
    <property type="entry name" value="ACT-like"/>
    <property type="match status" value="1"/>
</dbReference>
<dbReference type="Pfam" id="PF01842">
    <property type="entry name" value="ACT"/>
    <property type="match status" value="1"/>
</dbReference>
<dbReference type="RefSeq" id="WP_100715212.1">
    <property type="nucleotide sequence ID" value="NZ_NPDY01000025.1"/>
</dbReference>
<dbReference type="GO" id="GO:0009086">
    <property type="term" value="P:methionine biosynthetic process"/>
    <property type="evidence" value="ECO:0007669"/>
    <property type="project" value="UniProtKB-KW"/>
</dbReference>
<dbReference type="EMBL" id="NPDY01000025">
    <property type="protein sequence ID" value="PJZ68332.1"/>
    <property type="molecule type" value="Genomic_DNA"/>
</dbReference>
<evidence type="ECO:0000256" key="10">
    <source>
        <dbReference type="ARBA" id="ARBA00023167"/>
    </source>
</evidence>
<dbReference type="InterPro" id="IPR005106">
    <property type="entry name" value="Asp/hSer_DH_NAD-bd"/>
</dbReference>
<evidence type="ECO:0000256" key="8">
    <source>
        <dbReference type="ARBA" id="ARBA00022857"/>
    </source>
</evidence>
<dbReference type="EC" id="1.1.1.3" evidence="4 13"/>
<dbReference type="Pfam" id="PF03447">
    <property type="entry name" value="NAD_binding_3"/>
    <property type="match status" value="1"/>
</dbReference>
<evidence type="ECO:0000313" key="18">
    <source>
        <dbReference type="Proteomes" id="UP000231962"/>
    </source>
</evidence>
<dbReference type="UniPathway" id="UPA00051">
    <property type="reaction ID" value="UER00465"/>
</dbReference>
<evidence type="ECO:0000259" key="15">
    <source>
        <dbReference type="PROSITE" id="PS51671"/>
    </source>
</evidence>
<dbReference type="InterPro" id="IPR016204">
    <property type="entry name" value="HDH"/>
</dbReference>
<evidence type="ECO:0000313" key="17">
    <source>
        <dbReference type="EMBL" id="PJZ71820.1"/>
    </source>
</evidence>
<evidence type="ECO:0000256" key="12">
    <source>
        <dbReference type="PIRSR" id="PIRSR000098-2"/>
    </source>
</evidence>
<dbReference type="Gene3D" id="3.30.70.260">
    <property type="match status" value="1"/>
</dbReference>
<comment type="pathway">
    <text evidence="1 13">Amino-acid biosynthesis; L-threonine biosynthesis; L-threonine from L-aspartate: step 3/5.</text>
</comment>
<comment type="pathway">
    <text evidence="2 13">Amino-acid biosynthesis; L-methionine biosynthesis via de novo pathway; L-homoserine from L-aspartate: step 3/3.</text>
</comment>
<dbReference type="InterPro" id="IPR019811">
    <property type="entry name" value="HDH_CS"/>
</dbReference>
<evidence type="ECO:0000256" key="6">
    <source>
        <dbReference type="ARBA" id="ARBA00022605"/>
    </source>
</evidence>
<dbReference type="SUPFAM" id="SSF51735">
    <property type="entry name" value="NAD(P)-binding Rossmann-fold domains"/>
    <property type="match status" value="1"/>
</dbReference>
<dbReference type="SUPFAM" id="SSF55347">
    <property type="entry name" value="Glyceraldehyde-3-phosphate dehydrogenase-like, C-terminal domain"/>
    <property type="match status" value="1"/>
</dbReference>
<dbReference type="Gene3D" id="3.30.360.10">
    <property type="entry name" value="Dihydrodipicolinate Reductase, domain 2"/>
    <property type="match status" value="1"/>
</dbReference>
<keyword evidence="7 13" id="KW-0791">Threonine biosynthesis</keyword>
<dbReference type="Proteomes" id="UP000231990">
    <property type="component" value="Unassembled WGS sequence"/>
</dbReference>
<evidence type="ECO:0000256" key="7">
    <source>
        <dbReference type="ARBA" id="ARBA00022697"/>
    </source>
</evidence>
<dbReference type="PANTHER" id="PTHR43331:SF1">
    <property type="entry name" value="HOMOSERINE DEHYDROGENASE"/>
    <property type="match status" value="1"/>
</dbReference>
<accession>A0A2M9ZIC5</accession>
<dbReference type="GO" id="GO:0004412">
    <property type="term" value="F:homoserine dehydrogenase activity"/>
    <property type="evidence" value="ECO:0007669"/>
    <property type="project" value="UniProtKB-EC"/>
</dbReference>
<organism evidence="17 19">
    <name type="scientific">Leptospira perolatii</name>
    <dbReference type="NCBI Taxonomy" id="2023191"/>
    <lineage>
        <taxon>Bacteria</taxon>
        <taxon>Pseudomonadati</taxon>
        <taxon>Spirochaetota</taxon>
        <taxon>Spirochaetia</taxon>
        <taxon>Leptospirales</taxon>
        <taxon>Leptospiraceae</taxon>
        <taxon>Leptospira</taxon>
    </lineage>
</organism>
<dbReference type="NCBIfam" id="NF004976">
    <property type="entry name" value="PRK06349.1"/>
    <property type="match status" value="1"/>
</dbReference>
<feature type="binding site" evidence="12">
    <location>
        <position position="192"/>
    </location>
    <ligand>
        <name>L-homoserine</name>
        <dbReference type="ChEBI" id="CHEBI:57476"/>
    </ligand>
</feature>
<dbReference type="PIRSF" id="PIRSF000098">
    <property type="entry name" value="Homoser_dehydrog"/>
    <property type="match status" value="1"/>
</dbReference>
<dbReference type="InterPro" id="IPR045865">
    <property type="entry name" value="ACT-like_dom_sf"/>
</dbReference>
<dbReference type="FunFam" id="3.30.360.10:FF:000005">
    <property type="entry name" value="Homoserine dehydrogenase"/>
    <property type="match status" value="1"/>
</dbReference>
<feature type="binding site" evidence="12">
    <location>
        <position position="107"/>
    </location>
    <ligand>
        <name>NADPH</name>
        <dbReference type="ChEBI" id="CHEBI:57783"/>
    </ligand>
</feature>
<evidence type="ECO:0000256" key="3">
    <source>
        <dbReference type="ARBA" id="ARBA00006753"/>
    </source>
</evidence>
<evidence type="ECO:0000256" key="11">
    <source>
        <dbReference type="PIRSR" id="PIRSR000098-1"/>
    </source>
</evidence>
<evidence type="ECO:0000256" key="1">
    <source>
        <dbReference type="ARBA" id="ARBA00005056"/>
    </source>
</evidence>
<dbReference type="GO" id="GO:0009088">
    <property type="term" value="P:threonine biosynthetic process"/>
    <property type="evidence" value="ECO:0007669"/>
    <property type="project" value="UniProtKB-UniPathway"/>
</dbReference>
<dbReference type="InterPro" id="IPR002912">
    <property type="entry name" value="ACT_dom"/>
</dbReference>
<name>A0A2M9ZIC5_9LEPT</name>
<evidence type="ECO:0000256" key="9">
    <source>
        <dbReference type="ARBA" id="ARBA00023002"/>
    </source>
</evidence>
<dbReference type="AlphaFoldDB" id="A0A2M9ZIC5"/>
<dbReference type="EMBL" id="NPDZ01000018">
    <property type="protein sequence ID" value="PJZ71820.1"/>
    <property type="molecule type" value="Genomic_DNA"/>
</dbReference>
<dbReference type="OrthoDB" id="9808167at2"/>
<comment type="caution">
    <text evidence="17">The sequence shown here is derived from an EMBL/GenBank/DDBJ whole genome shotgun (WGS) entry which is preliminary data.</text>
</comment>
<dbReference type="PROSITE" id="PS51671">
    <property type="entry name" value="ACT"/>
    <property type="match status" value="1"/>
</dbReference>
<keyword evidence="8 12" id="KW-0521">NADP</keyword>